<organism evidence="1 2">
    <name type="scientific">Methanobrevibacter ruminantium (strain ATCC 35063 / DSM 1093 / JCM 13430 / OCM 146 / M1)</name>
    <name type="common">Methanobacterium ruminantium</name>
    <dbReference type="NCBI Taxonomy" id="634498"/>
    <lineage>
        <taxon>Archaea</taxon>
        <taxon>Methanobacteriati</taxon>
        <taxon>Methanobacteriota</taxon>
        <taxon>Methanomada group</taxon>
        <taxon>Methanobacteria</taxon>
        <taxon>Methanobacteriales</taxon>
        <taxon>Methanobacteriaceae</taxon>
        <taxon>Methanobrevibacter</taxon>
    </lineage>
</organism>
<evidence type="ECO:0000313" key="2">
    <source>
        <dbReference type="Proteomes" id="UP000008680"/>
    </source>
</evidence>
<dbReference type="Proteomes" id="UP000008680">
    <property type="component" value="Chromosome"/>
</dbReference>
<dbReference type="EMBL" id="CP001719">
    <property type="protein sequence ID" value="ADC46925.1"/>
    <property type="molecule type" value="Genomic_DNA"/>
</dbReference>
<dbReference type="PATRIC" id="fig|634498.28.peg.1075"/>
<keyword evidence="2" id="KW-1185">Reference proteome</keyword>
<keyword evidence="1" id="KW-0808">Transferase</keyword>
<gene>
    <name evidence="1" type="ordered locus">mru_1074</name>
</gene>
<evidence type="ECO:0000313" key="1">
    <source>
        <dbReference type="EMBL" id="ADC46925.1"/>
    </source>
</evidence>
<reference evidence="1 2" key="1">
    <citation type="journal article" date="2010" name="PLoS ONE">
        <title>The genome sequence of the rumen methanogen Methanobrevibacter ruminantium reveals new possibilities for controlling ruminant methane emissions.</title>
        <authorList>
            <person name="Leahy S.C."/>
            <person name="Kelly W.J."/>
            <person name="Altermann E."/>
            <person name="Ronimus R.S."/>
            <person name="Yeoman C.J."/>
            <person name="Pacheco D.M."/>
            <person name="Li D."/>
            <person name="Kong Z."/>
            <person name="McTavish S."/>
            <person name="Sang C."/>
            <person name="Lambie S.C."/>
            <person name="Janssen P.H."/>
            <person name="Dey D."/>
            <person name="Attwood G.T."/>
        </authorList>
    </citation>
    <scope>NUCLEOTIDE SEQUENCE [LARGE SCALE GENOMIC DNA]</scope>
    <source>
        <strain evidence="2">ATCC 35063 / DSM 1093 / JCM 13430 / OCM 146 / M1</strain>
    </source>
</reference>
<dbReference type="KEGG" id="mru:mru_1074"/>
<name>D3E314_METRM</name>
<protein>
    <submittedName>
        <fullName evidence="1">Glycosyl transferase GT2 family</fullName>
    </submittedName>
</protein>
<proteinExistence type="predicted"/>
<dbReference type="eggNOG" id="arCOG01381">
    <property type="taxonomic scope" value="Archaea"/>
</dbReference>
<sequence>MLDADEFIISDNGQNPREIIKKINENYYYLIKWITYVPTNNDDYNIKFIPKRITHVRDESLEQYYKVIVPKKVVNDFNVRVEMGNHNLKFDNFNRNELVKKDLNLKIAHFPLRSIEQCISKVSIGWPNIIAINLYNLSWGFHWKMLFDKIKEENDISLDDLEFFAKNYALVSTSDDILIKNQPINLDFCDKIEIRYDFEYNYLRNILENYAYFAEEIVSFKRKLKSVPILDDRFILKLASDYDVIEKSGLFDVNWYCKRYSPPRNIHPIIHYLLTYRENMNDPAGFFSTEYYFKTHVDVANSGMNPFVHYIKYGKKENRKIASSKSENFGVQ</sequence>
<dbReference type="GO" id="GO:0016740">
    <property type="term" value="F:transferase activity"/>
    <property type="evidence" value="ECO:0007669"/>
    <property type="project" value="UniProtKB-KW"/>
</dbReference>
<dbReference type="AlphaFoldDB" id="D3E314"/>
<accession>D3E314</accession>
<dbReference type="HOGENOM" id="CLU_835794_0_0_2"/>